<dbReference type="Pfam" id="PF02176">
    <property type="entry name" value="zf-TRAF"/>
    <property type="match status" value="1"/>
</dbReference>
<proteinExistence type="predicted"/>
<dbReference type="GO" id="GO:0008270">
    <property type="term" value="F:zinc ion binding"/>
    <property type="evidence" value="ECO:0007669"/>
    <property type="project" value="UniProtKB-KW"/>
</dbReference>
<name>A0A8S1UQ16_PAROT</name>
<dbReference type="OMA" id="EKHENNY"/>
<dbReference type="InterPro" id="IPR001293">
    <property type="entry name" value="Znf_TRAF"/>
</dbReference>
<evidence type="ECO:0000256" key="4">
    <source>
        <dbReference type="PROSITE-ProRule" id="PRU00207"/>
    </source>
</evidence>
<reference evidence="7" key="1">
    <citation type="submission" date="2021-01" db="EMBL/GenBank/DDBJ databases">
        <authorList>
            <consortium name="Genoscope - CEA"/>
            <person name="William W."/>
        </authorList>
    </citation>
    <scope>NUCLEOTIDE SEQUENCE</scope>
</reference>
<feature type="zinc finger region" description="TRAF-type" evidence="4">
    <location>
        <begin position="227"/>
        <end position="278"/>
    </location>
</feature>
<sequence length="432" mass="51680">MFYPYDFEESEENLSVPVSVSDDEVDVYQNQMFANHFNQTPSHSFSSKNDDEEEDDDVIDQSRIFNLAEVKVFLDEVICPICCQIIVNPKVCKECDQSFCGRCIEKWFQNSNQQCPCCRKSKISHSNAYQNLGIMEGKVPKVLLKLLSKLLLTCRYSQDGCEEIITYDFREKHENNYCQYQQLDCPNRGCEEVMFRKDIEDHYLECQFGSVRCKYCSEDKLRMEIESHLYECPCRPILCEWCQEKQQAIDFNDHLELCEFKDIFCQYCKKKYKRYDMKIHTPIFCLNNLYENSLDLLQQKDEQIFELQKQIEYLKSNKLMEQSDLNQSTYEVLSEKYKQDFEEEVEEVIEEDIQIEESDQEQEQQLEKANLKQLSQENYENLDKQPQKDDKQTVVEIQHFKNESIPTYDDQLKDHWYCQDVEINQMIDFLNL</sequence>
<dbReference type="PANTHER" id="PTHR10131">
    <property type="entry name" value="TNF RECEPTOR ASSOCIATED FACTOR"/>
    <property type="match status" value="1"/>
</dbReference>
<dbReference type="InterPro" id="IPR018957">
    <property type="entry name" value="Znf_C3HC4_RING-type"/>
</dbReference>
<keyword evidence="8" id="KW-1185">Reference proteome</keyword>
<dbReference type="EMBL" id="CAJJDP010000049">
    <property type="protein sequence ID" value="CAD8167180.1"/>
    <property type="molecule type" value="Genomic_DNA"/>
</dbReference>
<feature type="domain" description="TRAF-type" evidence="6">
    <location>
        <begin position="227"/>
        <end position="278"/>
    </location>
</feature>
<protein>
    <submittedName>
        <fullName evidence="7">Uncharacterized protein</fullName>
    </submittedName>
</protein>
<evidence type="ECO:0000259" key="5">
    <source>
        <dbReference type="PROSITE" id="PS50089"/>
    </source>
</evidence>
<evidence type="ECO:0000259" key="6">
    <source>
        <dbReference type="PROSITE" id="PS50145"/>
    </source>
</evidence>
<evidence type="ECO:0000313" key="8">
    <source>
        <dbReference type="Proteomes" id="UP000683925"/>
    </source>
</evidence>
<evidence type="ECO:0000256" key="2">
    <source>
        <dbReference type="ARBA" id="ARBA00022771"/>
    </source>
</evidence>
<feature type="zinc finger region" description="TRAF-type" evidence="4">
    <location>
        <begin position="173"/>
        <end position="226"/>
    </location>
</feature>
<evidence type="ECO:0000256" key="1">
    <source>
        <dbReference type="ARBA" id="ARBA00022723"/>
    </source>
</evidence>
<dbReference type="CDD" id="cd16619">
    <property type="entry name" value="mRING-HC-C4C4_TRIM37_C-VIII"/>
    <property type="match status" value="1"/>
</dbReference>
<dbReference type="Proteomes" id="UP000683925">
    <property type="component" value="Unassembled WGS sequence"/>
</dbReference>
<dbReference type="Pfam" id="PF00097">
    <property type="entry name" value="zf-C3HC4"/>
    <property type="match status" value="1"/>
</dbReference>
<gene>
    <name evidence="7" type="ORF">POCTA_138.1.T0490238</name>
</gene>
<accession>A0A8S1UQ16</accession>
<dbReference type="PROSITE" id="PS50145">
    <property type="entry name" value="ZF_TRAF"/>
    <property type="match status" value="2"/>
</dbReference>
<dbReference type="PROSITE" id="PS50089">
    <property type="entry name" value="ZF_RING_2"/>
    <property type="match status" value="1"/>
</dbReference>
<dbReference type="PANTHER" id="PTHR10131:SF94">
    <property type="entry name" value="TNF RECEPTOR-ASSOCIATED FACTOR 4"/>
    <property type="match status" value="1"/>
</dbReference>
<dbReference type="OrthoDB" id="305315at2759"/>
<dbReference type="AlphaFoldDB" id="A0A8S1UQ16"/>
<keyword evidence="1 4" id="KW-0479">Metal-binding</keyword>
<comment type="caution">
    <text evidence="7">The sequence shown here is derived from an EMBL/GenBank/DDBJ whole genome shotgun (WGS) entry which is preliminary data.</text>
</comment>
<dbReference type="InterPro" id="IPR001841">
    <property type="entry name" value="Znf_RING"/>
</dbReference>
<keyword evidence="2 4" id="KW-0863">Zinc-finger</keyword>
<feature type="domain" description="RING-type" evidence="5">
    <location>
        <begin position="79"/>
        <end position="119"/>
    </location>
</feature>
<evidence type="ECO:0000256" key="3">
    <source>
        <dbReference type="ARBA" id="ARBA00022833"/>
    </source>
</evidence>
<keyword evidence="3 4" id="KW-0862">Zinc</keyword>
<feature type="domain" description="TRAF-type" evidence="6">
    <location>
        <begin position="173"/>
        <end position="226"/>
    </location>
</feature>
<evidence type="ECO:0000313" key="7">
    <source>
        <dbReference type="EMBL" id="CAD8167180.1"/>
    </source>
</evidence>
<organism evidence="7 8">
    <name type="scientific">Paramecium octaurelia</name>
    <dbReference type="NCBI Taxonomy" id="43137"/>
    <lineage>
        <taxon>Eukaryota</taxon>
        <taxon>Sar</taxon>
        <taxon>Alveolata</taxon>
        <taxon>Ciliophora</taxon>
        <taxon>Intramacronucleata</taxon>
        <taxon>Oligohymenophorea</taxon>
        <taxon>Peniculida</taxon>
        <taxon>Parameciidae</taxon>
        <taxon>Paramecium</taxon>
    </lineage>
</organism>